<dbReference type="InterPro" id="IPR006574">
    <property type="entry name" value="PRY"/>
</dbReference>
<name>A0AAJ7XJE3_PETMA</name>
<proteinExistence type="predicted"/>
<dbReference type="SUPFAM" id="SSF57845">
    <property type="entry name" value="B-box zinc-binding domain"/>
    <property type="match status" value="1"/>
</dbReference>
<dbReference type="SUPFAM" id="SSF57850">
    <property type="entry name" value="RING/U-box"/>
    <property type="match status" value="1"/>
</dbReference>
<feature type="domain" description="B30.2/SPRY" evidence="10">
    <location>
        <begin position="277"/>
        <end position="475"/>
    </location>
</feature>
<dbReference type="Pfam" id="PF13765">
    <property type="entry name" value="PRY"/>
    <property type="match status" value="1"/>
</dbReference>
<accession>A0AAJ7XJE3</accession>
<dbReference type="Gene3D" id="3.30.160.60">
    <property type="entry name" value="Classic Zinc Finger"/>
    <property type="match status" value="1"/>
</dbReference>
<dbReference type="Pfam" id="PF00622">
    <property type="entry name" value="SPRY"/>
    <property type="match status" value="1"/>
</dbReference>
<dbReference type="Gene3D" id="2.60.120.920">
    <property type="match status" value="1"/>
</dbReference>
<evidence type="ECO:0000256" key="3">
    <source>
        <dbReference type="ARBA" id="ARBA00022771"/>
    </source>
</evidence>
<dbReference type="KEGG" id="pmrn:116957992"/>
<dbReference type="Pfam" id="PF00643">
    <property type="entry name" value="zf-B_box"/>
    <property type="match status" value="1"/>
</dbReference>
<evidence type="ECO:0000313" key="11">
    <source>
        <dbReference type="Proteomes" id="UP001318040"/>
    </source>
</evidence>
<dbReference type="InterPro" id="IPR051051">
    <property type="entry name" value="E3_ubiq-ligase_TRIM/RNF"/>
</dbReference>
<protein>
    <submittedName>
        <fullName evidence="12">Zinc-binding protein A33-like</fullName>
    </submittedName>
</protein>
<evidence type="ECO:0000256" key="4">
    <source>
        <dbReference type="ARBA" id="ARBA00022833"/>
    </source>
</evidence>
<evidence type="ECO:0000256" key="2">
    <source>
        <dbReference type="ARBA" id="ARBA00022723"/>
    </source>
</evidence>
<dbReference type="InterPro" id="IPR001870">
    <property type="entry name" value="B30.2/SPRY"/>
</dbReference>
<dbReference type="InterPro" id="IPR043136">
    <property type="entry name" value="B30.2/SPRY_sf"/>
</dbReference>
<feature type="domain" description="RING-type" evidence="8">
    <location>
        <begin position="16"/>
        <end position="56"/>
    </location>
</feature>
<dbReference type="PROSITE" id="PS00518">
    <property type="entry name" value="ZF_RING_1"/>
    <property type="match status" value="1"/>
</dbReference>
<dbReference type="GO" id="GO:0045087">
    <property type="term" value="P:innate immune response"/>
    <property type="evidence" value="ECO:0007669"/>
    <property type="project" value="UniProtKB-KW"/>
</dbReference>
<dbReference type="SMART" id="SM00184">
    <property type="entry name" value="RING"/>
    <property type="match status" value="1"/>
</dbReference>
<dbReference type="PANTHER" id="PTHR25465">
    <property type="entry name" value="B-BOX DOMAIN CONTAINING"/>
    <property type="match status" value="1"/>
</dbReference>
<dbReference type="SMART" id="SM00449">
    <property type="entry name" value="SPRY"/>
    <property type="match status" value="1"/>
</dbReference>
<evidence type="ECO:0000259" key="9">
    <source>
        <dbReference type="PROSITE" id="PS50119"/>
    </source>
</evidence>
<gene>
    <name evidence="12" type="primary">LOC116957992</name>
</gene>
<dbReference type="Proteomes" id="UP001318040">
    <property type="component" value="Chromosome 68"/>
</dbReference>
<feature type="domain" description="B box-type" evidence="9">
    <location>
        <begin position="91"/>
        <end position="133"/>
    </location>
</feature>
<evidence type="ECO:0000256" key="6">
    <source>
        <dbReference type="PROSITE-ProRule" id="PRU00024"/>
    </source>
</evidence>
<dbReference type="AlphaFoldDB" id="A0AAJ7XJE3"/>
<organism evidence="11 12">
    <name type="scientific">Petromyzon marinus</name>
    <name type="common">Sea lamprey</name>
    <dbReference type="NCBI Taxonomy" id="7757"/>
    <lineage>
        <taxon>Eukaryota</taxon>
        <taxon>Metazoa</taxon>
        <taxon>Chordata</taxon>
        <taxon>Craniata</taxon>
        <taxon>Vertebrata</taxon>
        <taxon>Cyclostomata</taxon>
        <taxon>Hyperoartia</taxon>
        <taxon>Petromyzontiformes</taxon>
        <taxon>Petromyzontidae</taxon>
        <taxon>Petromyzon</taxon>
    </lineage>
</organism>
<dbReference type="InterPro" id="IPR013083">
    <property type="entry name" value="Znf_RING/FYVE/PHD"/>
</dbReference>
<dbReference type="PANTHER" id="PTHR25465:SF14">
    <property type="entry name" value="E3 UBIQUITIN-PROTEIN LIGASE TRIM65"/>
    <property type="match status" value="1"/>
</dbReference>
<keyword evidence="5" id="KW-0391">Immunity</keyword>
<keyword evidence="11" id="KW-1185">Reference proteome</keyword>
<dbReference type="RefSeq" id="XP_032836347.1">
    <property type="nucleotide sequence ID" value="XM_032980456.1"/>
</dbReference>
<dbReference type="Gene3D" id="3.30.40.10">
    <property type="entry name" value="Zinc/RING finger domain, C3HC4 (zinc finger)"/>
    <property type="match status" value="1"/>
</dbReference>
<sequence length="475" mass="53192">MANATPNESADSELHCPVCLDTFVCPCTLSCGHSFCVRCLEAAWETVNSFSCPQCRAIFPVRPQLRRNVALSNLAEQLRVGDRMATITMCDEDQMCHQHRKEQLKFYCEQDESLACTVCTIAGDHSGHKVIAVETAQQTKQDIICLEKTKREKNKEKVVSWTQQLRGTYARTQESLRGTKERISLEFERRREQLSEEEREALERVDEEGRSVLSRIQADIARYESRARDLDQEITQLLSAINVQDPLSFLQHPMHEKLRSSVSQDDPAPVSRHLDLAKVISVGGIKTNLLAVLYGHAPTLDINSVNNDVQISSDLRTVTWTNVSQGRPHHPHRFDSWPQALCSESFSSGQQYWEVDVGGSGSWRVGVAYETTPRKGSSEACSLGGNKESWSLRKNNNRYSVHHGGGRTSLSVPEPPRRVGVHLDWDAGLLSFYSADSMALLHSFHQTFAQSIYLGLGVWGKDGNAVTIVDLSHVS</sequence>
<keyword evidence="3 6" id="KW-0863">Zinc-finger</keyword>
<evidence type="ECO:0000256" key="7">
    <source>
        <dbReference type="SAM" id="Coils"/>
    </source>
</evidence>
<keyword evidence="7" id="KW-0175">Coiled coil</keyword>
<dbReference type="SMART" id="SM00589">
    <property type="entry name" value="PRY"/>
    <property type="match status" value="1"/>
</dbReference>
<dbReference type="InterPro" id="IPR003877">
    <property type="entry name" value="SPRY_dom"/>
</dbReference>
<dbReference type="GO" id="GO:0008270">
    <property type="term" value="F:zinc ion binding"/>
    <property type="evidence" value="ECO:0007669"/>
    <property type="project" value="UniProtKB-KW"/>
</dbReference>
<dbReference type="InterPro" id="IPR000315">
    <property type="entry name" value="Znf_B-box"/>
</dbReference>
<dbReference type="PROSITE" id="PS50119">
    <property type="entry name" value="ZF_BBOX"/>
    <property type="match status" value="1"/>
</dbReference>
<keyword evidence="2" id="KW-0479">Metal-binding</keyword>
<dbReference type="SUPFAM" id="SSF49899">
    <property type="entry name" value="Concanavalin A-like lectins/glucanases"/>
    <property type="match status" value="1"/>
</dbReference>
<feature type="coiled-coil region" evidence="7">
    <location>
        <begin position="180"/>
        <end position="240"/>
    </location>
</feature>
<dbReference type="InterPro" id="IPR017907">
    <property type="entry name" value="Znf_RING_CS"/>
</dbReference>
<evidence type="ECO:0000256" key="5">
    <source>
        <dbReference type="ARBA" id="ARBA00022859"/>
    </source>
</evidence>
<dbReference type="PROSITE" id="PS50188">
    <property type="entry name" value="B302_SPRY"/>
    <property type="match status" value="1"/>
</dbReference>
<dbReference type="SMART" id="SM00336">
    <property type="entry name" value="BBOX"/>
    <property type="match status" value="1"/>
</dbReference>
<dbReference type="GO" id="GO:0005737">
    <property type="term" value="C:cytoplasm"/>
    <property type="evidence" value="ECO:0007669"/>
    <property type="project" value="UniProtKB-ARBA"/>
</dbReference>
<dbReference type="InterPro" id="IPR013320">
    <property type="entry name" value="ConA-like_dom_sf"/>
</dbReference>
<evidence type="ECO:0000259" key="10">
    <source>
        <dbReference type="PROSITE" id="PS50188"/>
    </source>
</evidence>
<dbReference type="CDD" id="cd19756">
    <property type="entry name" value="Bbox2"/>
    <property type="match status" value="1"/>
</dbReference>
<keyword evidence="1" id="KW-0399">Innate immunity</keyword>
<reference evidence="12" key="1">
    <citation type="submission" date="2025-08" db="UniProtKB">
        <authorList>
            <consortium name="RefSeq"/>
        </authorList>
    </citation>
    <scope>IDENTIFICATION</scope>
    <source>
        <tissue evidence="12">Sperm</tissue>
    </source>
</reference>
<dbReference type="PROSITE" id="PS50089">
    <property type="entry name" value="ZF_RING_2"/>
    <property type="match status" value="1"/>
</dbReference>
<dbReference type="Pfam" id="PF15227">
    <property type="entry name" value="zf-C3HC4_4"/>
    <property type="match status" value="1"/>
</dbReference>
<evidence type="ECO:0000313" key="12">
    <source>
        <dbReference type="RefSeq" id="XP_032836347.1"/>
    </source>
</evidence>
<dbReference type="GeneID" id="116957992"/>
<dbReference type="PRINTS" id="PR01407">
    <property type="entry name" value="BUTYPHLNCDUF"/>
</dbReference>
<evidence type="ECO:0000259" key="8">
    <source>
        <dbReference type="PROSITE" id="PS50089"/>
    </source>
</evidence>
<keyword evidence="4" id="KW-0862">Zinc</keyword>
<dbReference type="InterPro" id="IPR001841">
    <property type="entry name" value="Znf_RING"/>
</dbReference>
<dbReference type="InterPro" id="IPR003879">
    <property type="entry name" value="Butyrophylin_SPRY"/>
</dbReference>
<evidence type="ECO:0000256" key="1">
    <source>
        <dbReference type="ARBA" id="ARBA00022588"/>
    </source>
</evidence>